<evidence type="ECO:0000313" key="1">
    <source>
        <dbReference type="EMBL" id="GAT50382.1"/>
    </source>
</evidence>
<protein>
    <recommendedName>
        <fullName evidence="3">F-box domain-containing protein</fullName>
    </recommendedName>
</protein>
<sequence length="507" mass="55954">MLDALPDDVLRAASTEDLYAEIRRVVCGPETWRYGRASATSPEASEPLRVVTFAPPPRGNPSRVGDLLPGGRYAALEDDEVLELWSIAETRCVWSRNLGDQRKMLHLLDGGSLLVLSTTYANDYSDTVSMWNLMQVDLETGIDDALCSIDMGGGIYETDIFDGFVVSVVQYDAEPPSLLIVNWRTSEFTSLQRGASLVTSIKPRIHVANAHLLVVDGPATEESLYLRVYSLKAIPTDLWLPLANLSPSSLVDFGSDPRVVPQVIPLVSSGPAKGIDFIAFNLLRSPITQDVYVGKVYISRTTQTGTKGNARLSKVNPLPGRFLMRISLPITPPTRRGSSASATLLTFSCSFKFPSDDNNPNAAAPLRFRVLSTRRTIPELKATLTDRQLSLTDYILGGSFYTFDSRTGAPIPGSAAQLVRDLRLRDVPVHATPARDIQSTSVWRRFTSKALEPEPEMQKHDHDLYIKSPAPAGEKDWLTTYGTMRHCPRGVLIWSVAQGELKIVYYR</sequence>
<dbReference type="EMBL" id="DF846429">
    <property type="protein sequence ID" value="GAT50382.1"/>
    <property type="molecule type" value="Genomic_DNA"/>
</dbReference>
<name>A0ABQ0LH58_MYCCL</name>
<keyword evidence="2" id="KW-1185">Reference proteome</keyword>
<evidence type="ECO:0000313" key="2">
    <source>
        <dbReference type="Proteomes" id="UP000815677"/>
    </source>
</evidence>
<gene>
    <name evidence="1" type="ORF">MCHLO_07627</name>
</gene>
<accession>A0ABQ0LH58</accession>
<dbReference type="Proteomes" id="UP000815677">
    <property type="component" value="Unassembled WGS sequence"/>
</dbReference>
<evidence type="ECO:0008006" key="3">
    <source>
        <dbReference type="Google" id="ProtNLM"/>
    </source>
</evidence>
<reference evidence="1" key="1">
    <citation type="submission" date="2014-09" db="EMBL/GenBank/DDBJ databases">
        <title>Genome sequence of the luminous mushroom Mycena chlorophos for searching fungal bioluminescence genes.</title>
        <authorList>
            <person name="Tanaka Y."/>
            <person name="Kasuga D."/>
            <person name="Oba Y."/>
            <person name="Hase S."/>
            <person name="Sato K."/>
            <person name="Oba Y."/>
            <person name="Sakakibara Y."/>
        </authorList>
    </citation>
    <scope>NUCLEOTIDE SEQUENCE</scope>
</reference>
<proteinExistence type="predicted"/>
<organism evidence="1 2">
    <name type="scientific">Mycena chlorophos</name>
    <name type="common">Agaric fungus</name>
    <name type="synonym">Agaricus chlorophos</name>
    <dbReference type="NCBI Taxonomy" id="658473"/>
    <lineage>
        <taxon>Eukaryota</taxon>
        <taxon>Fungi</taxon>
        <taxon>Dikarya</taxon>
        <taxon>Basidiomycota</taxon>
        <taxon>Agaricomycotina</taxon>
        <taxon>Agaricomycetes</taxon>
        <taxon>Agaricomycetidae</taxon>
        <taxon>Agaricales</taxon>
        <taxon>Marasmiineae</taxon>
        <taxon>Mycenaceae</taxon>
        <taxon>Mycena</taxon>
    </lineage>
</organism>